<keyword evidence="1" id="KW-1133">Transmembrane helix</keyword>
<evidence type="ECO:0000313" key="2">
    <source>
        <dbReference type="EMBL" id="GGO58780.1"/>
    </source>
</evidence>
<keyword evidence="1" id="KW-0812">Transmembrane</keyword>
<gene>
    <name evidence="2" type="ORF">GCM10010910_00160</name>
</gene>
<reference evidence="3" key="1">
    <citation type="journal article" date="2019" name="Int. J. Syst. Evol. Microbiol.">
        <title>The Global Catalogue of Microorganisms (GCM) 10K type strain sequencing project: providing services to taxonomists for standard genome sequencing and annotation.</title>
        <authorList>
            <consortium name="The Broad Institute Genomics Platform"/>
            <consortium name="The Broad Institute Genome Sequencing Center for Infectious Disease"/>
            <person name="Wu L."/>
            <person name="Ma J."/>
        </authorList>
    </citation>
    <scope>NUCLEOTIDE SEQUENCE [LARGE SCALE GENOMIC DNA]</scope>
    <source>
        <strain evidence="3">CGMCC 4.7181</strain>
    </source>
</reference>
<keyword evidence="1" id="KW-0472">Membrane</keyword>
<feature type="transmembrane region" description="Helical" evidence="1">
    <location>
        <begin position="109"/>
        <end position="129"/>
    </location>
</feature>
<keyword evidence="3" id="KW-1185">Reference proteome</keyword>
<feature type="transmembrane region" description="Helical" evidence="1">
    <location>
        <begin position="80"/>
        <end position="103"/>
    </location>
</feature>
<name>A0ABQ2MUW2_9MICO</name>
<proteinExistence type="predicted"/>
<protein>
    <recommendedName>
        <fullName evidence="4">DUF624 domain-containing protein</fullName>
    </recommendedName>
</protein>
<feature type="transmembrane region" description="Helical" evidence="1">
    <location>
        <begin position="175"/>
        <end position="191"/>
    </location>
</feature>
<feature type="transmembrane region" description="Helical" evidence="1">
    <location>
        <begin position="20"/>
        <end position="44"/>
    </location>
</feature>
<dbReference type="Proteomes" id="UP000638043">
    <property type="component" value="Unassembled WGS sequence"/>
</dbReference>
<evidence type="ECO:0000313" key="3">
    <source>
        <dbReference type="Proteomes" id="UP000638043"/>
    </source>
</evidence>
<evidence type="ECO:0008006" key="4">
    <source>
        <dbReference type="Google" id="ProtNLM"/>
    </source>
</evidence>
<evidence type="ECO:0000256" key="1">
    <source>
        <dbReference type="SAM" id="Phobius"/>
    </source>
</evidence>
<dbReference type="RefSeq" id="WP_188699303.1">
    <property type="nucleotide sequence ID" value="NZ_BMMQ01000001.1"/>
</dbReference>
<sequence>MARRRRLPGALDPYSTSFRFLSDTLLAGLLVLALSLPVVTWFAALTGATAALRDARAAEDPIRVRRILGHGWSAVRRQPLLTLLAPTVFMVFIVADLLVLPHLLGDATLALWALGAIASGVGAFALRIAGAWRADRTARGVLALAWGRMSADPVGTLMLFGACAAAALIVSFSPPLLLVIGGPLALAALAFDRDVS</sequence>
<accession>A0ABQ2MUW2</accession>
<organism evidence="2 3">
    <name type="scientific">Microbacterium nanhaiense</name>
    <dbReference type="NCBI Taxonomy" id="1301026"/>
    <lineage>
        <taxon>Bacteria</taxon>
        <taxon>Bacillati</taxon>
        <taxon>Actinomycetota</taxon>
        <taxon>Actinomycetes</taxon>
        <taxon>Micrococcales</taxon>
        <taxon>Microbacteriaceae</taxon>
        <taxon>Microbacterium</taxon>
    </lineage>
</organism>
<comment type="caution">
    <text evidence="2">The sequence shown here is derived from an EMBL/GenBank/DDBJ whole genome shotgun (WGS) entry which is preliminary data.</text>
</comment>
<dbReference type="EMBL" id="BMMQ01000001">
    <property type="protein sequence ID" value="GGO58780.1"/>
    <property type="molecule type" value="Genomic_DNA"/>
</dbReference>